<sequence>MYYELFTIGKAYHIKETVRGDIITQSILVYSTVWGYSCSDGHGDTSEVSRSLREGEVAEWILLDGVRCVHASVSIGLVSLNYADAPEIDIISKLWSNWGADPIGICGDGEVDLFNVNIPVVEKLLSEEGMGVTWSTTWRNTYGRLFKQQKLEKDEISAAGPDADTASESEDQQEAEGLVAVKSAPLVFKFSPEMQALVKPTLDSLPAGTVQSGLATVIPLRAAFAEPPADVSHSFPSETVQSTGVKHWKMKL</sequence>
<evidence type="ECO:0000313" key="3">
    <source>
        <dbReference type="Proteomes" id="UP000054279"/>
    </source>
</evidence>
<name>A0A0C9UPQ2_SPHS4</name>
<reference evidence="2 3" key="1">
    <citation type="submission" date="2014-06" db="EMBL/GenBank/DDBJ databases">
        <title>Evolutionary Origins and Diversification of the Mycorrhizal Mutualists.</title>
        <authorList>
            <consortium name="DOE Joint Genome Institute"/>
            <consortium name="Mycorrhizal Genomics Consortium"/>
            <person name="Kohler A."/>
            <person name="Kuo A."/>
            <person name="Nagy L.G."/>
            <person name="Floudas D."/>
            <person name="Copeland A."/>
            <person name="Barry K.W."/>
            <person name="Cichocki N."/>
            <person name="Veneault-Fourrey C."/>
            <person name="LaButti K."/>
            <person name="Lindquist E.A."/>
            <person name="Lipzen A."/>
            <person name="Lundell T."/>
            <person name="Morin E."/>
            <person name="Murat C."/>
            <person name="Riley R."/>
            <person name="Ohm R."/>
            <person name="Sun H."/>
            <person name="Tunlid A."/>
            <person name="Henrissat B."/>
            <person name="Grigoriev I.V."/>
            <person name="Hibbett D.S."/>
            <person name="Martin F."/>
        </authorList>
    </citation>
    <scope>NUCLEOTIDE SEQUENCE [LARGE SCALE GENOMIC DNA]</scope>
    <source>
        <strain evidence="2 3">SS14</strain>
    </source>
</reference>
<evidence type="ECO:0000313" key="2">
    <source>
        <dbReference type="EMBL" id="KIJ30922.1"/>
    </source>
</evidence>
<dbReference type="HOGENOM" id="CLU_049222_2_0_1"/>
<feature type="compositionally biased region" description="Acidic residues" evidence="1">
    <location>
        <begin position="165"/>
        <end position="174"/>
    </location>
</feature>
<dbReference type="OrthoDB" id="202825at2759"/>
<keyword evidence="3" id="KW-1185">Reference proteome</keyword>
<proteinExistence type="predicted"/>
<gene>
    <name evidence="2" type="ORF">M422DRAFT_267440</name>
</gene>
<protein>
    <submittedName>
        <fullName evidence="2">Uncharacterized protein</fullName>
    </submittedName>
</protein>
<organism evidence="2 3">
    <name type="scientific">Sphaerobolus stellatus (strain SS14)</name>
    <dbReference type="NCBI Taxonomy" id="990650"/>
    <lineage>
        <taxon>Eukaryota</taxon>
        <taxon>Fungi</taxon>
        <taxon>Dikarya</taxon>
        <taxon>Basidiomycota</taxon>
        <taxon>Agaricomycotina</taxon>
        <taxon>Agaricomycetes</taxon>
        <taxon>Phallomycetidae</taxon>
        <taxon>Geastrales</taxon>
        <taxon>Sphaerobolaceae</taxon>
        <taxon>Sphaerobolus</taxon>
    </lineage>
</organism>
<accession>A0A0C9UPQ2</accession>
<dbReference type="EMBL" id="KN837251">
    <property type="protein sequence ID" value="KIJ30922.1"/>
    <property type="molecule type" value="Genomic_DNA"/>
</dbReference>
<dbReference type="AlphaFoldDB" id="A0A0C9UPQ2"/>
<evidence type="ECO:0000256" key="1">
    <source>
        <dbReference type="SAM" id="MobiDB-lite"/>
    </source>
</evidence>
<feature type="region of interest" description="Disordered" evidence="1">
    <location>
        <begin position="156"/>
        <end position="175"/>
    </location>
</feature>
<dbReference type="Proteomes" id="UP000054279">
    <property type="component" value="Unassembled WGS sequence"/>
</dbReference>